<evidence type="ECO:0000313" key="3">
    <source>
        <dbReference type="Proteomes" id="UP000231019"/>
    </source>
</evidence>
<feature type="signal peptide" evidence="1">
    <location>
        <begin position="1"/>
        <end position="27"/>
    </location>
</feature>
<feature type="chain" id="PRO_5014747096" description="DUF4154 domain-containing protein" evidence="1">
    <location>
        <begin position="28"/>
        <end position="181"/>
    </location>
</feature>
<comment type="caution">
    <text evidence="2">The sequence shown here is derived from an EMBL/GenBank/DDBJ whole genome shotgun (WGS) entry which is preliminary data.</text>
</comment>
<evidence type="ECO:0000313" key="2">
    <source>
        <dbReference type="EMBL" id="PIW14394.1"/>
    </source>
</evidence>
<dbReference type="Proteomes" id="UP000231019">
    <property type="component" value="Unassembled WGS sequence"/>
</dbReference>
<name>A0A2M7FYW3_9BACT</name>
<proteinExistence type="predicted"/>
<accession>A0A2M7FYW3</accession>
<dbReference type="AlphaFoldDB" id="A0A2M7FYW3"/>
<gene>
    <name evidence="2" type="ORF">COW36_21750</name>
</gene>
<keyword evidence="1" id="KW-0732">Signal</keyword>
<evidence type="ECO:0008006" key="4">
    <source>
        <dbReference type="Google" id="ProtNLM"/>
    </source>
</evidence>
<protein>
    <recommendedName>
        <fullName evidence="4">DUF4154 domain-containing protein</fullName>
    </recommendedName>
</protein>
<sequence length="181" mass="19423">MKAKIKTYFSICLVFMLVMGFSGVADAASYKVISDKTGVVFFAKLIRFVSTLQGKPIKVGIVYDSVNSSSVSSMKQVKAGLGAYGYETFPVPQNAVGNAPSYGINVFYFAKGSNAAEAAWVANASHIFTFTTNVREIQSKSASLCVINYKGKNRIVASQTALSQQGHSLSSGILRYVSMLP</sequence>
<reference evidence="2 3" key="1">
    <citation type="submission" date="2017-09" db="EMBL/GenBank/DDBJ databases">
        <title>Depth-based differentiation of microbial function through sediment-hosted aquifers and enrichment of novel symbionts in the deep terrestrial subsurface.</title>
        <authorList>
            <person name="Probst A.J."/>
            <person name="Ladd B."/>
            <person name="Jarett J.K."/>
            <person name="Geller-Mcgrath D.E."/>
            <person name="Sieber C.M."/>
            <person name="Emerson J.B."/>
            <person name="Anantharaman K."/>
            <person name="Thomas B.C."/>
            <person name="Malmstrom R."/>
            <person name="Stieglmeier M."/>
            <person name="Klingl A."/>
            <person name="Woyke T."/>
            <person name="Ryan C.M."/>
            <person name="Banfield J.F."/>
        </authorList>
    </citation>
    <scope>NUCLEOTIDE SEQUENCE [LARGE SCALE GENOMIC DNA]</scope>
    <source>
        <strain evidence="2">CG17_big_fil_post_rev_8_21_14_2_50_48_46</strain>
    </source>
</reference>
<organism evidence="2 3">
    <name type="scientific">bacterium (Candidatus Blackallbacteria) CG17_big_fil_post_rev_8_21_14_2_50_48_46</name>
    <dbReference type="NCBI Taxonomy" id="2014261"/>
    <lineage>
        <taxon>Bacteria</taxon>
        <taxon>Candidatus Blackallbacteria</taxon>
    </lineage>
</organism>
<dbReference type="EMBL" id="PFFQ01000060">
    <property type="protein sequence ID" value="PIW14394.1"/>
    <property type="molecule type" value="Genomic_DNA"/>
</dbReference>
<evidence type="ECO:0000256" key="1">
    <source>
        <dbReference type="SAM" id="SignalP"/>
    </source>
</evidence>